<proteinExistence type="predicted"/>
<keyword evidence="2" id="KW-1185">Reference proteome</keyword>
<evidence type="ECO:0000313" key="2">
    <source>
        <dbReference type="Proteomes" id="UP000799754"/>
    </source>
</evidence>
<reference evidence="1" key="1">
    <citation type="journal article" date="2020" name="Stud. Mycol.">
        <title>101 Dothideomycetes genomes: a test case for predicting lifestyles and emergence of pathogens.</title>
        <authorList>
            <person name="Haridas S."/>
            <person name="Albert R."/>
            <person name="Binder M."/>
            <person name="Bloem J."/>
            <person name="Labutti K."/>
            <person name="Salamov A."/>
            <person name="Andreopoulos B."/>
            <person name="Baker S."/>
            <person name="Barry K."/>
            <person name="Bills G."/>
            <person name="Bluhm B."/>
            <person name="Cannon C."/>
            <person name="Castanera R."/>
            <person name="Culley D."/>
            <person name="Daum C."/>
            <person name="Ezra D."/>
            <person name="Gonzalez J."/>
            <person name="Henrissat B."/>
            <person name="Kuo A."/>
            <person name="Liang C."/>
            <person name="Lipzen A."/>
            <person name="Lutzoni F."/>
            <person name="Magnuson J."/>
            <person name="Mondo S."/>
            <person name="Nolan M."/>
            <person name="Ohm R."/>
            <person name="Pangilinan J."/>
            <person name="Park H.-J."/>
            <person name="Ramirez L."/>
            <person name="Alfaro M."/>
            <person name="Sun H."/>
            <person name="Tritt A."/>
            <person name="Yoshinaga Y."/>
            <person name="Zwiers L.-H."/>
            <person name="Turgeon B."/>
            <person name="Goodwin S."/>
            <person name="Spatafora J."/>
            <person name="Crous P."/>
            <person name="Grigoriev I."/>
        </authorList>
    </citation>
    <scope>NUCLEOTIDE SEQUENCE</scope>
    <source>
        <strain evidence="1">CBS 525.71</strain>
    </source>
</reference>
<organism evidence="1 2">
    <name type="scientific">Macroventuria anomochaeta</name>
    <dbReference type="NCBI Taxonomy" id="301207"/>
    <lineage>
        <taxon>Eukaryota</taxon>
        <taxon>Fungi</taxon>
        <taxon>Dikarya</taxon>
        <taxon>Ascomycota</taxon>
        <taxon>Pezizomycotina</taxon>
        <taxon>Dothideomycetes</taxon>
        <taxon>Pleosporomycetidae</taxon>
        <taxon>Pleosporales</taxon>
        <taxon>Pleosporineae</taxon>
        <taxon>Didymellaceae</taxon>
        <taxon>Macroventuria</taxon>
    </lineage>
</organism>
<dbReference type="EMBL" id="MU006711">
    <property type="protein sequence ID" value="KAF2629025.1"/>
    <property type="molecule type" value="Genomic_DNA"/>
</dbReference>
<name>A0ACB6S459_9PLEO</name>
<sequence length="666" mass="72051">MADPKIKREKSLGRPLSAIPSKRGGMIAMLFAAPSSGRHSDDDARFPPPKLSPRTRSSNVPRDTHKQPPPAKIKTEPADQNHAVAALPVPATHRELSPRSDRVRGVPVAGGSAGAQKLPVASWLSSRPISALATEQQTVVPTKTRPNHHFLASNSLTQLNRFLGTRSVRPTYTSRIARTARMEGFDFQDDNAAGFGAQMDMNALSAYTGAHDQVADMVTIPGVDYPYQQNYVQMLQNTNLRNQQHLERQHGAITELVGFNHNMHSAMHKLDARVAQLERDVAYFQTLAALNAATGTQPASSADGDAVPDGDNPSPSPAQIAAKITAKTSTKRPVADAFAAEGVTMPGRTKYRKKLEVKIPSKATGQAPGVGLPTPMPSALQTAPPSALGPSFPATPRTPYTPGRIGPPDSYKRTTTSINKRDIHNLNKSIPPANVQLPMVPLTDTEVIVYFFNSLSRPIVSLRLYARGWGPASIVQALNDHREVEPPYLRNTCSVKCTTAIKNGKKLYGDEWEAENRAVLAEAEDCRATDLIRADEYDTVDYYVRALGVNLKQHPTGADAGIFTACVRYCIENQASYTMSNVYQLAIDLQDGNNPQHPASPAPSDVAPIPQTPGCPQGDETEDEWTGDEAACSPLAERKSHIVQSAGSTGFTAVNAPYEQNDEDDE</sequence>
<accession>A0ACB6S459</accession>
<gene>
    <name evidence="1" type="ORF">BU25DRAFT_457280</name>
</gene>
<dbReference type="Proteomes" id="UP000799754">
    <property type="component" value="Unassembled WGS sequence"/>
</dbReference>
<evidence type="ECO:0000313" key="1">
    <source>
        <dbReference type="EMBL" id="KAF2629025.1"/>
    </source>
</evidence>
<protein>
    <submittedName>
        <fullName evidence="1">Uncharacterized protein</fullName>
    </submittedName>
</protein>
<comment type="caution">
    <text evidence="1">The sequence shown here is derived from an EMBL/GenBank/DDBJ whole genome shotgun (WGS) entry which is preliminary data.</text>
</comment>